<feature type="compositionally biased region" description="Polar residues" evidence="1">
    <location>
        <begin position="8"/>
        <end position="26"/>
    </location>
</feature>
<sequence length="115" mass="13423">MDDEEIRPTTNLDEPKSSTPKTVRTTAGNECVKSLWLQRFDFTENKRRDMQNDTDPENHFYTTVHTECYTLESTVITKDKLSVIHFNCRSLNSNFSKIISLVETNKKYIICNINL</sequence>
<feature type="region of interest" description="Disordered" evidence="1">
    <location>
        <begin position="1"/>
        <end position="26"/>
    </location>
</feature>
<dbReference type="Proteomes" id="UP001482620">
    <property type="component" value="Unassembled WGS sequence"/>
</dbReference>
<name>A0ABV0TRP4_9TELE</name>
<dbReference type="EMBL" id="JAHRIQ010046547">
    <property type="protein sequence ID" value="MEQ2235592.1"/>
    <property type="molecule type" value="Genomic_DNA"/>
</dbReference>
<organism evidence="2 3">
    <name type="scientific">Ilyodon furcidens</name>
    <name type="common">goldbreast splitfin</name>
    <dbReference type="NCBI Taxonomy" id="33524"/>
    <lineage>
        <taxon>Eukaryota</taxon>
        <taxon>Metazoa</taxon>
        <taxon>Chordata</taxon>
        <taxon>Craniata</taxon>
        <taxon>Vertebrata</taxon>
        <taxon>Euteleostomi</taxon>
        <taxon>Actinopterygii</taxon>
        <taxon>Neopterygii</taxon>
        <taxon>Teleostei</taxon>
        <taxon>Neoteleostei</taxon>
        <taxon>Acanthomorphata</taxon>
        <taxon>Ovalentaria</taxon>
        <taxon>Atherinomorphae</taxon>
        <taxon>Cyprinodontiformes</taxon>
        <taxon>Goodeidae</taxon>
        <taxon>Ilyodon</taxon>
    </lineage>
</organism>
<accession>A0ABV0TRP4</accession>
<keyword evidence="3" id="KW-1185">Reference proteome</keyword>
<proteinExistence type="predicted"/>
<comment type="caution">
    <text evidence="2">The sequence shown here is derived from an EMBL/GenBank/DDBJ whole genome shotgun (WGS) entry which is preliminary data.</text>
</comment>
<evidence type="ECO:0000313" key="2">
    <source>
        <dbReference type="EMBL" id="MEQ2235592.1"/>
    </source>
</evidence>
<protein>
    <submittedName>
        <fullName evidence="2">Uncharacterized protein</fullName>
    </submittedName>
</protein>
<reference evidence="2 3" key="1">
    <citation type="submission" date="2021-06" db="EMBL/GenBank/DDBJ databases">
        <authorList>
            <person name="Palmer J.M."/>
        </authorList>
    </citation>
    <scope>NUCLEOTIDE SEQUENCE [LARGE SCALE GENOMIC DNA]</scope>
    <source>
        <strain evidence="3">if_2019</strain>
        <tissue evidence="2">Muscle</tissue>
    </source>
</reference>
<evidence type="ECO:0000256" key="1">
    <source>
        <dbReference type="SAM" id="MobiDB-lite"/>
    </source>
</evidence>
<evidence type="ECO:0000313" key="3">
    <source>
        <dbReference type="Proteomes" id="UP001482620"/>
    </source>
</evidence>
<gene>
    <name evidence="2" type="ORF">ILYODFUR_003878</name>
</gene>